<dbReference type="Proteomes" id="UP000317227">
    <property type="component" value="Segment"/>
</dbReference>
<evidence type="ECO:0000313" key="3">
    <source>
        <dbReference type="Proteomes" id="UP000240931"/>
    </source>
</evidence>
<sequence length="210" mass="24884">MTINYNKIEEIIIRYPHETVEFISNHLKVDNKFVRRIAKKFNLKREPLKLRNPSIEFLSNYYNINISILKDIEKSSVYRKPFPPTIINTLREVLIRKFGKPMSTKHWDTISSIGIENIRHVIIYYPEFTNSALAKDVNCDKSTITLIGNLYSLEKNDRESMFCDKCRINHLPPKTYKSGNLCKKCWTTRMSEYQYIYYPTTQIKKSKGNK</sequence>
<dbReference type="RefSeq" id="YP_009623737.1">
    <property type="nucleotide sequence ID" value="NC_042116.1"/>
</dbReference>
<dbReference type="Proteomes" id="UP000240931">
    <property type="component" value="Segment"/>
</dbReference>
<evidence type="ECO:0000313" key="2">
    <source>
        <dbReference type="EMBL" id="VUE36173.1"/>
    </source>
</evidence>
<reference evidence="2 4" key="3">
    <citation type="submission" date="2019-06" db="EMBL/GenBank/DDBJ databases">
        <authorList>
            <person name="Bower L."/>
            <person name="Leinonen R."/>
        </authorList>
    </citation>
    <scope>NUCLEOTIDE SEQUENCE [LARGE SCALE GENOMIC DNA]</scope>
</reference>
<dbReference type="GeneID" id="40100545"/>
<reference evidence="3" key="1">
    <citation type="submission" date="2017-10" db="EMBL/GenBank/DDBJ databases">
        <authorList>
            <person name="Skurnik M."/>
        </authorList>
    </citation>
    <scope>NUCLEOTIDE SEQUENCE [LARGE SCALE GENOMIC DNA]</scope>
</reference>
<accession>A0A2C9CWM1</accession>
<name>A0A2C9CWM1_9CAUD</name>
<evidence type="ECO:0000313" key="4">
    <source>
        <dbReference type="Proteomes" id="UP000317227"/>
    </source>
</evidence>
<protein>
    <submittedName>
        <fullName evidence="1">Uncharacterized protein</fullName>
    </submittedName>
</protein>
<organism evidence="1 3">
    <name type="scientific">Yersinia phage fHe-Yen9-04</name>
    <dbReference type="NCBI Taxonomy" id="2052742"/>
    <lineage>
        <taxon>Viruses</taxon>
        <taxon>Duplodnaviria</taxon>
        <taxon>Heunggongvirae</taxon>
        <taxon>Uroviricota</taxon>
        <taxon>Caudoviricetes</taxon>
        <taxon>Eneladusvirus</taxon>
        <taxon>Eneladusvirus Yen904</taxon>
    </lineage>
</organism>
<dbReference type="KEGG" id="vg:40100545"/>
<gene>
    <name evidence="1" type="primary">g127</name>
</gene>
<keyword evidence="3" id="KW-1185">Reference proteome</keyword>
<reference evidence="1" key="2">
    <citation type="submission" date="2017-10" db="EMBL/GenBank/DDBJ databases">
        <authorList>
            <person name="Banno H."/>
            <person name="Chua N.-H."/>
        </authorList>
    </citation>
    <scope>NUCLEOTIDE SEQUENCE [LARGE SCALE GENOMIC DNA]</scope>
</reference>
<dbReference type="EMBL" id="LT960551">
    <property type="protein sequence ID" value="SOK58404.1"/>
    <property type="molecule type" value="Genomic_DNA"/>
</dbReference>
<dbReference type="EMBL" id="LR596615">
    <property type="protein sequence ID" value="VUE36173.1"/>
    <property type="molecule type" value="Genomic_DNA"/>
</dbReference>
<proteinExistence type="predicted"/>
<evidence type="ECO:0000313" key="1">
    <source>
        <dbReference type="EMBL" id="SOK58404.1"/>
    </source>
</evidence>